<comment type="similarity">
    <text evidence="1 9">Belongs to the peptidase S11 family.</text>
</comment>
<dbReference type="OrthoDB" id="9791132at2"/>
<dbReference type="EMBL" id="JAKNFS010000042">
    <property type="protein sequence ID" value="MCG4767314.1"/>
    <property type="molecule type" value="Genomic_DNA"/>
</dbReference>
<evidence type="ECO:0000256" key="2">
    <source>
        <dbReference type="ARBA" id="ARBA00022729"/>
    </source>
</evidence>
<keyword evidence="11" id="KW-1133">Transmembrane helix</keyword>
<evidence type="ECO:0000259" key="12">
    <source>
        <dbReference type="Pfam" id="PF00768"/>
    </source>
</evidence>
<feature type="active site" evidence="7">
    <location>
        <position position="182"/>
    </location>
</feature>
<dbReference type="EMBL" id="CYYV01000002">
    <property type="protein sequence ID" value="CUN69878.1"/>
    <property type="molecule type" value="Genomic_DNA"/>
</dbReference>
<proteinExistence type="inferred from homology"/>
<evidence type="ECO:0000256" key="7">
    <source>
        <dbReference type="PIRSR" id="PIRSR618044-1"/>
    </source>
</evidence>
<reference evidence="15" key="2">
    <citation type="submission" date="2022-01" db="EMBL/GenBank/DDBJ databases">
        <title>Collection of gut derived symbiotic bacterial strains cultured from healthy donors.</title>
        <authorList>
            <person name="Lin H."/>
            <person name="Kohout C."/>
            <person name="Waligurski E."/>
            <person name="Pamer E.G."/>
        </authorList>
    </citation>
    <scope>NUCLEOTIDE SEQUENCE</scope>
    <source>
        <strain evidence="15">DFI.5.49</strain>
    </source>
</reference>
<feature type="transmembrane region" description="Helical" evidence="11">
    <location>
        <begin position="20"/>
        <end position="38"/>
    </location>
</feature>
<dbReference type="RefSeq" id="WP_022461224.1">
    <property type="nucleotide sequence ID" value="NZ_CYYV01000002.1"/>
</dbReference>
<sequence length="351" mass="38142">MAQKKKNKRRRRQFQQKVILSVLLVIIIGLIGVLGYQMQKNEKKQTDGNASASSSVSSSSLVGDSSEPISDSSPEEEITPTPEPVQQISSDGLNSQHALLVRESDLAEMMNLGGDERIYPASMTKIMTALLTIENLPDLNETITVPEDIFEELTAQDASVAGFNPYEQPTVRDLLYGVLLPSGADACETLARAVGGSEEGFVAMMNQKAEELGLTNTHFENCTGLHNDNHYSTCRDIAVLMSECLKSDTFREIVTREVYTTEATASHPEGITLYDTMLHRFTSYEMSTTLENGAVIEGGKTGFTDEAGQCLVSFAEYGGEEYILVTAEAMTDSGSAVDSIADASTVYGRLQ</sequence>
<dbReference type="GO" id="GO:0009252">
    <property type="term" value="P:peptidoglycan biosynthetic process"/>
    <property type="evidence" value="ECO:0007669"/>
    <property type="project" value="UniProtKB-KW"/>
</dbReference>
<evidence type="ECO:0000313" key="16">
    <source>
        <dbReference type="Proteomes" id="UP000095706"/>
    </source>
</evidence>
<evidence type="ECO:0000313" key="17">
    <source>
        <dbReference type="Proteomes" id="UP000095709"/>
    </source>
</evidence>
<dbReference type="GO" id="GO:0009002">
    <property type="term" value="F:serine-type D-Ala-D-Ala carboxypeptidase activity"/>
    <property type="evidence" value="ECO:0007669"/>
    <property type="project" value="UniProtKB-EC"/>
</dbReference>
<organism evidence="14 17">
    <name type="scientific">Fusicatenibacter saccharivorans</name>
    <dbReference type="NCBI Taxonomy" id="1150298"/>
    <lineage>
        <taxon>Bacteria</taxon>
        <taxon>Bacillati</taxon>
        <taxon>Bacillota</taxon>
        <taxon>Clostridia</taxon>
        <taxon>Lachnospirales</taxon>
        <taxon>Lachnospiraceae</taxon>
        <taxon>Fusicatenibacter</taxon>
    </lineage>
</organism>
<evidence type="ECO:0000256" key="10">
    <source>
        <dbReference type="SAM" id="MobiDB-lite"/>
    </source>
</evidence>
<reference evidence="16 17" key="1">
    <citation type="submission" date="2015-09" db="EMBL/GenBank/DDBJ databases">
        <authorList>
            <consortium name="Pathogen Informatics"/>
        </authorList>
    </citation>
    <scope>NUCLEOTIDE SEQUENCE [LARGE SCALE GENOMIC DNA]</scope>
    <source>
        <strain evidence="13 16">2789STDY5608849</strain>
        <strain evidence="14 17">2789STDY5834885</strain>
    </source>
</reference>
<evidence type="ECO:0000313" key="15">
    <source>
        <dbReference type="EMBL" id="MCG4767314.1"/>
    </source>
</evidence>
<keyword evidence="2" id="KW-0732">Signal</keyword>
<evidence type="ECO:0000256" key="11">
    <source>
        <dbReference type="SAM" id="Phobius"/>
    </source>
</evidence>
<dbReference type="GO" id="GO:0006508">
    <property type="term" value="P:proteolysis"/>
    <property type="evidence" value="ECO:0007669"/>
    <property type="project" value="InterPro"/>
</dbReference>
<evidence type="ECO:0000256" key="4">
    <source>
        <dbReference type="ARBA" id="ARBA00022960"/>
    </source>
</evidence>
<dbReference type="Pfam" id="PF00768">
    <property type="entry name" value="Peptidase_S11"/>
    <property type="match status" value="1"/>
</dbReference>
<dbReference type="InterPro" id="IPR001967">
    <property type="entry name" value="Peptidase_S11_N"/>
</dbReference>
<dbReference type="Gene3D" id="3.40.710.10">
    <property type="entry name" value="DD-peptidase/beta-lactamase superfamily"/>
    <property type="match status" value="1"/>
</dbReference>
<gene>
    <name evidence="14" type="primary">dacB_4</name>
    <name evidence="13" type="synonym">dacB_1</name>
    <name evidence="13" type="ORF">ERS852406_00560</name>
    <name evidence="14" type="ORF">ERS852498_03384</name>
    <name evidence="15" type="ORF">L0N21_17705</name>
</gene>
<protein>
    <submittedName>
        <fullName evidence="14">D-alanyl-D-alanine carboxypeptidase dacB</fullName>
        <ecNumber evidence="14">3.4.16.4</ecNumber>
    </submittedName>
    <submittedName>
        <fullName evidence="15">Serine hydrolase</fullName>
    </submittedName>
</protein>
<dbReference type="Proteomes" id="UP000095709">
    <property type="component" value="Unassembled WGS sequence"/>
</dbReference>
<feature type="region of interest" description="Disordered" evidence="10">
    <location>
        <begin position="44"/>
        <end position="92"/>
    </location>
</feature>
<dbReference type="AlphaFoldDB" id="A0A174S4G4"/>
<dbReference type="PANTHER" id="PTHR21581">
    <property type="entry name" value="D-ALANYL-D-ALANINE CARBOXYPEPTIDASE"/>
    <property type="match status" value="1"/>
</dbReference>
<dbReference type="EMBL" id="CZAL01000030">
    <property type="protein sequence ID" value="CUQ00774.1"/>
    <property type="molecule type" value="Genomic_DNA"/>
</dbReference>
<keyword evidence="5" id="KW-0573">Peptidoglycan synthesis</keyword>
<dbReference type="GO" id="GO:0008360">
    <property type="term" value="P:regulation of cell shape"/>
    <property type="evidence" value="ECO:0007669"/>
    <property type="project" value="UniProtKB-KW"/>
</dbReference>
<feature type="domain" description="Peptidase S11 D-alanyl-D-alanine carboxypeptidase A N-terminal" evidence="12">
    <location>
        <begin position="90"/>
        <end position="330"/>
    </location>
</feature>
<dbReference type="SUPFAM" id="SSF56601">
    <property type="entry name" value="beta-lactamase/transpeptidase-like"/>
    <property type="match status" value="1"/>
</dbReference>
<dbReference type="EC" id="3.4.16.4" evidence="14"/>
<keyword evidence="14" id="KW-0121">Carboxypeptidase</keyword>
<name>A0A174S4G4_9FIRM</name>
<dbReference type="GO" id="GO:0071555">
    <property type="term" value="P:cell wall organization"/>
    <property type="evidence" value="ECO:0007669"/>
    <property type="project" value="UniProtKB-KW"/>
</dbReference>
<dbReference type="Proteomes" id="UP000095706">
    <property type="component" value="Unassembled WGS sequence"/>
</dbReference>
<dbReference type="PANTHER" id="PTHR21581:SF6">
    <property type="entry name" value="TRAFFICKING PROTEIN PARTICLE COMPLEX SUBUNIT 12"/>
    <property type="match status" value="1"/>
</dbReference>
<dbReference type="STRING" id="1150298.ERS852406_00560"/>
<accession>A0A174S4G4</accession>
<evidence type="ECO:0000313" key="13">
    <source>
        <dbReference type="EMBL" id="CUN69878.1"/>
    </source>
</evidence>
<dbReference type="InterPro" id="IPR018044">
    <property type="entry name" value="Peptidase_S11"/>
</dbReference>
<evidence type="ECO:0000313" key="14">
    <source>
        <dbReference type="EMBL" id="CUQ00774.1"/>
    </source>
</evidence>
<keyword evidence="14" id="KW-0645">Protease</keyword>
<keyword evidence="4" id="KW-0133">Cell shape</keyword>
<dbReference type="Proteomes" id="UP001199915">
    <property type="component" value="Unassembled WGS sequence"/>
</dbReference>
<evidence type="ECO:0000256" key="8">
    <source>
        <dbReference type="PIRSR" id="PIRSR618044-2"/>
    </source>
</evidence>
<evidence type="ECO:0000256" key="5">
    <source>
        <dbReference type="ARBA" id="ARBA00022984"/>
    </source>
</evidence>
<evidence type="ECO:0000256" key="3">
    <source>
        <dbReference type="ARBA" id="ARBA00022801"/>
    </source>
</evidence>
<evidence type="ECO:0000256" key="6">
    <source>
        <dbReference type="ARBA" id="ARBA00023316"/>
    </source>
</evidence>
<keyword evidence="3 14" id="KW-0378">Hydrolase</keyword>
<dbReference type="InterPro" id="IPR012338">
    <property type="entry name" value="Beta-lactam/transpept-like"/>
</dbReference>
<feature type="active site" evidence="7">
    <location>
        <position position="125"/>
    </location>
</feature>
<feature type="active site" description="Acyl-ester intermediate" evidence="7">
    <location>
        <position position="122"/>
    </location>
</feature>
<evidence type="ECO:0000256" key="1">
    <source>
        <dbReference type="ARBA" id="ARBA00007164"/>
    </source>
</evidence>
<keyword evidence="6" id="KW-0961">Cell wall biogenesis/degradation</keyword>
<feature type="compositionally biased region" description="Low complexity" evidence="10">
    <location>
        <begin position="47"/>
        <end position="72"/>
    </location>
</feature>
<dbReference type="PRINTS" id="PR00725">
    <property type="entry name" value="DADACBPTASE1"/>
</dbReference>
<evidence type="ECO:0000256" key="9">
    <source>
        <dbReference type="RuleBase" id="RU004016"/>
    </source>
</evidence>
<keyword evidence="11" id="KW-0472">Membrane</keyword>
<keyword evidence="11" id="KW-0812">Transmembrane</keyword>
<feature type="binding site" evidence="8">
    <location>
        <position position="300"/>
    </location>
    <ligand>
        <name>substrate</name>
    </ligand>
</feature>